<evidence type="ECO:0000256" key="5">
    <source>
        <dbReference type="ARBA" id="ARBA00023163"/>
    </source>
</evidence>
<evidence type="ECO:0000256" key="2">
    <source>
        <dbReference type="ARBA" id="ARBA00023015"/>
    </source>
</evidence>
<dbReference type="CDD" id="cd06171">
    <property type="entry name" value="Sigma70_r4"/>
    <property type="match status" value="1"/>
</dbReference>
<evidence type="ECO:0000313" key="9">
    <source>
        <dbReference type="Proteomes" id="UP001430193"/>
    </source>
</evidence>
<dbReference type="InterPro" id="IPR013325">
    <property type="entry name" value="RNA_pol_sigma_r2"/>
</dbReference>
<protein>
    <submittedName>
        <fullName evidence="8">Sigma-70 family RNA polymerase sigma factor</fullName>
    </submittedName>
</protein>
<dbReference type="EMBL" id="JADIKF010000039">
    <property type="protein sequence ID" value="MBM7130605.1"/>
    <property type="molecule type" value="Genomic_DNA"/>
</dbReference>
<organism evidence="8 9">
    <name type="scientific">Dyella mobilis</name>
    <dbReference type="NCBI Taxonomy" id="1849582"/>
    <lineage>
        <taxon>Bacteria</taxon>
        <taxon>Pseudomonadati</taxon>
        <taxon>Pseudomonadota</taxon>
        <taxon>Gammaproteobacteria</taxon>
        <taxon>Lysobacterales</taxon>
        <taxon>Rhodanobacteraceae</taxon>
        <taxon>Dyella</taxon>
    </lineage>
</organism>
<keyword evidence="3" id="KW-0731">Sigma factor</keyword>
<sequence length="224" mass="25883">MIYLQTMPGGWIQACARAKQLVQAQLSWQDRAPVSAAITDEACMARYQQGDATAFQVLYTRYRDRLHRYTLRLATRSSEAEEVFQEVWLAVIRSRDNYRPTSSFAAWLFSIAHRRAADRWRSLGRHAPDSRESVSEDEITPAEQHALAVHETPEYHAHNERLRHALLEAVQQLPLPQREAFLLRAEGDLSLDDIAAVTGVTRETAKSRLRYAQRRLREALETWR</sequence>
<dbReference type="InterPro" id="IPR036388">
    <property type="entry name" value="WH-like_DNA-bd_sf"/>
</dbReference>
<dbReference type="Pfam" id="PF04542">
    <property type="entry name" value="Sigma70_r2"/>
    <property type="match status" value="1"/>
</dbReference>
<dbReference type="PANTHER" id="PTHR43133">
    <property type="entry name" value="RNA POLYMERASE ECF-TYPE SIGMA FACTO"/>
    <property type="match status" value="1"/>
</dbReference>
<evidence type="ECO:0000313" key="8">
    <source>
        <dbReference type="EMBL" id="MBM7130605.1"/>
    </source>
</evidence>
<evidence type="ECO:0000259" key="6">
    <source>
        <dbReference type="Pfam" id="PF04542"/>
    </source>
</evidence>
<evidence type="ECO:0000256" key="1">
    <source>
        <dbReference type="ARBA" id="ARBA00010641"/>
    </source>
</evidence>
<dbReference type="Proteomes" id="UP001430193">
    <property type="component" value="Unassembled WGS sequence"/>
</dbReference>
<dbReference type="PANTHER" id="PTHR43133:SF8">
    <property type="entry name" value="RNA POLYMERASE SIGMA FACTOR HI_1459-RELATED"/>
    <property type="match status" value="1"/>
</dbReference>
<dbReference type="SUPFAM" id="SSF88946">
    <property type="entry name" value="Sigma2 domain of RNA polymerase sigma factors"/>
    <property type="match status" value="1"/>
</dbReference>
<dbReference type="SUPFAM" id="SSF88659">
    <property type="entry name" value="Sigma3 and sigma4 domains of RNA polymerase sigma factors"/>
    <property type="match status" value="1"/>
</dbReference>
<dbReference type="InterPro" id="IPR007627">
    <property type="entry name" value="RNA_pol_sigma70_r2"/>
</dbReference>
<keyword evidence="9" id="KW-1185">Reference proteome</keyword>
<keyword evidence="5" id="KW-0804">Transcription</keyword>
<gene>
    <name evidence="8" type="ORF">ISS99_13790</name>
</gene>
<name>A0ABS2KHG6_9GAMM</name>
<reference evidence="8" key="1">
    <citation type="submission" date="2020-10" db="EMBL/GenBank/DDBJ databases">
        <title>Phylogeny of dyella-like bacteria.</title>
        <authorList>
            <person name="Fu J."/>
        </authorList>
    </citation>
    <scope>NUCLEOTIDE SEQUENCE</scope>
    <source>
        <strain evidence="8">DHON07</strain>
    </source>
</reference>
<dbReference type="Gene3D" id="1.10.10.10">
    <property type="entry name" value="Winged helix-like DNA-binding domain superfamily/Winged helix DNA-binding domain"/>
    <property type="match status" value="1"/>
</dbReference>
<proteinExistence type="inferred from homology"/>
<evidence type="ECO:0000259" key="7">
    <source>
        <dbReference type="Pfam" id="PF08281"/>
    </source>
</evidence>
<dbReference type="NCBIfam" id="TIGR02937">
    <property type="entry name" value="sigma70-ECF"/>
    <property type="match status" value="1"/>
</dbReference>
<dbReference type="Gene3D" id="1.10.1740.10">
    <property type="match status" value="1"/>
</dbReference>
<evidence type="ECO:0000256" key="3">
    <source>
        <dbReference type="ARBA" id="ARBA00023082"/>
    </source>
</evidence>
<keyword evidence="2" id="KW-0805">Transcription regulation</keyword>
<comment type="caution">
    <text evidence="8">The sequence shown here is derived from an EMBL/GenBank/DDBJ whole genome shotgun (WGS) entry which is preliminary data.</text>
</comment>
<dbReference type="InterPro" id="IPR039425">
    <property type="entry name" value="RNA_pol_sigma-70-like"/>
</dbReference>
<dbReference type="Pfam" id="PF08281">
    <property type="entry name" value="Sigma70_r4_2"/>
    <property type="match status" value="1"/>
</dbReference>
<dbReference type="RefSeq" id="WP_204632172.1">
    <property type="nucleotide sequence ID" value="NZ_BSOC01000002.1"/>
</dbReference>
<dbReference type="InterPro" id="IPR013324">
    <property type="entry name" value="RNA_pol_sigma_r3/r4-like"/>
</dbReference>
<feature type="domain" description="RNA polymerase sigma factor 70 region 4 type 2" evidence="7">
    <location>
        <begin position="164"/>
        <end position="211"/>
    </location>
</feature>
<dbReference type="InterPro" id="IPR013249">
    <property type="entry name" value="RNA_pol_sigma70_r4_t2"/>
</dbReference>
<evidence type="ECO:0000256" key="4">
    <source>
        <dbReference type="ARBA" id="ARBA00023125"/>
    </source>
</evidence>
<dbReference type="InterPro" id="IPR014284">
    <property type="entry name" value="RNA_pol_sigma-70_dom"/>
</dbReference>
<accession>A0ABS2KHG6</accession>
<feature type="domain" description="RNA polymerase sigma-70 region 2" evidence="6">
    <location>
        <begin position="58"/>
        <end position="125"/>
    </location>
</feature>
<comment type="similarity">
    <text evidence="1">Belongs to the sigma-70 factor family. ECF subfamily.</text>
</comment>
<keyword evidence="4" id="KW-0238">DNA-binding</keyword>